<keyword evidence="2" id="KW-0285">Flavoprotein</keyword>
<feature type="region of interest" description="Disordered" evidence="5">
    <location>
        <begin position="39"/>
        <end position="58"/>
    </location>
</feature>
<evidence type="ECO:0000256" key="4">
    <source>
        <dbReference type="ARBA" id="ARBA00023002"/>
    </source>
</evidence>
<dbReference type="PROSITE" id="PS51318">
    <property type="entry name" value="TAT"/>
    <property type="match status" value="1"/>
</dbReference>
<evidence type="ECO:0000256" key="5">
    <source>
        <dbReference type="SAM" id="MobiDB-lite"/>
    </source>
</evidence>
<sequence>MGTISRRSFIRGAGLGALGVAGAGALAACSPSSSTSAASTAEAETASSTGQAAWRTPTDEIGEDDIAATYDCDVLVIGLGHAGCCALRAAAEAGAVAIGMHETSRDAWTFQGFQMGHINSTYLKSVGIPEVDVVEFVNDWQIRSNNRSNPSLVMKYAKHCGETFDWLFDDLSESDFNGFEVRCLPETGPYMREFSGLKSWIGTATAGDGQLEAALMRCVDAAEQSDGQVLFETKGCQLITGTDGSVTGAIGKGPDGYVKVNTSKGVIIATGGFGSNEDMRNDLLYEIKETMSEGNEISNAMDRDGSGIQMGYWAGGRLDPCMGTMDGAYWYPCDSPTDPLGATAALWLNADGKRYSNEGFGSTELMALPGARQPNGQIVTVFDSNVEELLKAQAFGHMGFDVTMGFDALHETMDKAYAGGANGSADPDAKEQAAAGQNKAMGGGATVYAADDYETLGSYLGYEGAALDNFVASIERYNELCEQGVDDDFGKDPALMIPVKQPPYYAYGGEKEVGVLMVTVGGLLIDDNGAVLGDDYRPIKGLYAAGNASGGRFGWQYFTSIAGQSLTIAHTLGRLTGEYAATA</sequence>
<dbReference type="GO" id="GO:0033765">
    <property type="term" value="F:steroid dehydrogenase activity, acting on the CH-CH group of donors"/>
    <property type="evidence" value="ECO:0007669"/>
    <property type="project" value="UniProtKB-ARBA"/>
</dbReference>
<dbReference type="SUPFAM" id="SSF51905">
    <property type="entry name" value="FAD/NAD(P)-binding domain"/>
    <property type="match status" value="1"/>
</dbReference>
<dbReference type="PANTHER" id="PTHR43400:SF7">
    <property type="entry name" value="FAD-DEPENDENT OXIDOREDUCTASE 2 FAD BINDING DOMAIN-CONTAINING PROTEIN"/>
    <property type="match status" value="1"/>
</dbReference>
<accession>A0A6N7RKH4</accession>
<evidence type="ECO:0000313" key="8">
    <source>
        <dbReference type="EMBL" id="MRX81726.1"/>
    </source>
</evidence>
<feature type="signal peptide" evidence="6">
    <location>
        <begin position="1"/>
        <end position="27"/>
    </location>
</feature>
<dbReference type="EMBL" id="VTFY01000002">
    <property type="protein sequence ID" value="MRX81726.1"/>
    <property type="molecule type" value="Genomic_DNA"/>
</dbReference>
<organism evidence="8 9">
    <name type="scientific">Eggerthella guodeyinii</name>
    <dbReference type="NCBI Taxonomy" id="2690837"/>
    <lineage>
        <taxon>Bacteria</taxon>
        <taxon>Bacillati</taxon>
        <taxon>Actinomycetota</taxon>
        <taxon>Coriobacteriia</taxon>
        <taxon>Eggerthellales</taxon>
        <taxon>Eggerthellaceae</taxon>
        <taxon>Eggerthella</taxon>
    </lineage>
</organism>
<dbReference type="Gene3D" id="3.90.700.10">
    <property type="entry name" value="Succinate dehydrogenase/fumarate reductase flavoprotein, catalytic domain"/>
    <property type="match status" value="1"/>
</dbReference>
<evidence type="ECO:0000256" key="1">
    <source>
        <dbReference type="ARBA" id="ARBA00001974"/>
    </source>
</evidence>
<keyword evidence="9" id="KW-1185">Reference proteome</keyword>
<dbReference type="Pfam" id="PF00890">
    <property type="entry name" value="FAD_binding_2"/>
    <property type="match status" value="1"/>
</dbReference>
<dbReference type="SUPFAM" id="SSF56425">
    <property type="entry name" value="Succinate dehydrogenase/fumarate reductase flavoprotein, catalytic domain"/>
    <property type="match status" value="1"/>
</dbReference>
<dbReference type="InterPro" id="IPR027477">
    <property type="entry name" value="Succ_DH/fumarate_Rdtase_cat_sf"/>
</dbReference>
<comment type="cofactor">
    <cofactor evidence="1">
        <name>FAD</name>
        <dbReference type="ChEBI" id="CHEBI:57692"/>
    </cofactor>
</comment>
<feature type="domain" description="FAD-dependent oxidoreductase 2 FAD-binding" evidence="7">
    <location>
        <begin position="73"/>
        <end position="555"/>
    </location>
</feature>
<name>A0A6N7RKH4_9ACTN</name>
<dbReference type="PROSITE" id="PS51257">
    <property type="entry name" value="PROKAR_LIPOPROTEIN"/>
    <property type="match status" value="1"/>
</dbReference>
<dbReference type="AlphaFoldDB" id="A0A6N7RKH4"/>
<dbReference type="InterPro" id="IPR003953">
    <property type="entry name" value="FAD-dep_OxRdtase_2_FAD-bd"/>
</dbReference>
<comment type="caution">
    <text evidence="8">The sequence shown here is derived from an EMBL/GenBank/DDBJ whole genome shotgun (WGS) entry which is preliminary data.</text>
</comment>
<dbReference type="PANTHER" id="PTHR43400">
    <property type="entry name" value="FUMARATE REDUCTASE"/>
    <property type="match status" value="1"/>
</dbReference>
<evidence type="ECO:0000256" key="6">
    <source>
        <dbReference type="SAM" id="SignalP"/>
    </source>
</evidence>
<keyword evidence="3" id="KW-0274">FAD</keyword>
<reference evidence="9" key="1">
    <citation type="submission" date="2019-08" db="EMBL/GenBank/DDBJ databases">
        <title>Arthrobacter sp. nov., isolated from plateau pika and Tibetan wild ass.</title>
        <authorList>
            <person name="Ge Y."/>
        </authorList>
    </citation>
    <scope>NUCLEOTIDE SEQUENCE [LARGE SCALE GENOMIC DNA]</scope>
    <source>
        <strain evidence="9">HF-4214</strain>
    </source>
</reference>
<dbReference type="Gene3D" id="3.50.50.60">
    <property type="entry name" value="FAD/NAD(P)-binding domain"/>
    <property type="match status" value="2"/>
</dbReference>
<keyword evidence="4" id="KW-0560">Oxidoreductase</keyword>
<dbReference type="Proteomes" id="UP000438093">
    <property type="component" value="Unassembled WGS sequence"/>
</dbReference>
<evidence type="ECO:0000256" key="2">
    <source>
        <dbReference type="ARBA" id="ARBA00022630"/>
    </source>
</evidence>
<feature type="compositionally biased region" description="Low complexity" evidence="5">
    <location>
        <begin position="39"/>
        <end position="53"/>
    </location>
</feature>
<feature type="chain" id="PRO_5039502498" evidence="6">
    <location>
        <begin position="28"/>
        <end position="583"/>
    </location>
</feature>
<protein>
    <submittedName>
        <fullName evidence="8">FAD-binding protein</fullName>
    </submittedName>
</protein>
<keyword evidence="6" id="KW-0732">Signal</keyword>
<dbReference type="RefSeq" id="WP_154332607.1">
    <property type="nucleotide sequence ID" value="NZ_VTFY01000002.1"/>
</dbReference>
<evidence type="ECO:0000256" key="3">
    <source>
        <dbReference type="ARBA" id="ARBA00022827"/>
    </source>
</evidence>
<proteinExistence type="predicted"/>
<evidence type="ECO:0000259" key="7">
    <source>
        <dbReference type="Pfam" id="PF00890"/>
    </source>
</evidence>
<evidence type="ECO:0000313" key="9">
    <source>
        <dbReference type="Proteomes" id="UP000438093"/>
    </source>
</evidence>
<gene>
    <name evidence="8" type="ORF">GJG86_04355</name>
</gene>
<dbReference type="InterPro" id="IPR050315">
    <property type="entry name" value="FAD-oxidoreductase_2"/>
</dbReference>
<dbReference type="InterPro" id="IPR006311">
    <property type="entry name" value="TAT_signal"/>
</dbReference>
<dbReference type="InterPro" id="IPR036188">
    <property type="entry name" value="FAD/NAD-bd_sf"/>
</dbReference>